<name>A0A518BJI5_9BACT</name>
<dbReference type="EMBL" id="CP036287">
    <property type="protein sequence ID" value="QDU67136.1"/>
    <property type="molecule type" value="Genomic_DNA"/>
</dbReference>
<dbReference type="Proteomes" id="UP000316921">
    <property type="component" value="Chromosome"/>
</dbReference>
<evidence type="ECO:0000259" key="2">
    <source>
        <dbReference type="Pfam" id="PF01370"/>
    </source>
</evidence>
<keyword evidence="3" id="KW-0560">Oxidoreductase</keyword>
<organism evidence="3 4">
    <name type="scientific">Engelhardtia mirabilis</name>
    <dbReference type="NCBI Taxonomy" id="2528011"/>
    <lineage>
        <taxon>Bacteria</taxon>
        <taxon>Pseudomonadati</taxon>
        <taxon>Planctomycetota</taxon>
        <taxon>Planctomycetia</taxon>
        <taxon>Planctomycetia incertae sedis</taxon>
        <taxon>Engelhardtia</taxon>
    </lineage>
</organism>
<dbReference type="Gene3D" id="3.40.50.720">
    <property type="entry name" value="NAD(P)-binding Rossmann-like Domain"/>
    <property type="match status" value="1"/>
</dbReference>
<dbReference type="Gene3D" id="3.90.25.10">
    <property type="entry name" value="UDP-galactose 4-epimerase, domain 1"/>
    <property type="match status" value="1"/>
</dbReference>
<dbReference type="SUPFAM" id="SSF51735">
    <property type="entry name" value="NAD(P)-binding Rossmann-fold domains"/>
    <property type="match status" value="1"/>
</dbReference>
<accession>A0A518BJI5</accession>
<protein>
    <submittedName>
        <fullName evidence="3">dTDP-4-oxo-6-deoxy-D-allose reductase</fullName>
        <ecNumber evidence="3">1.1.1.364</ecNumber>
    </submittedName>
</protein>
<dbReference type="EC" id="1.1.1.364" evidence="3"/>
<evidence type="ECO:0000256" key="1">
    <source>
        <dbReference type="ARBA" id="ARBA00023027"/>
    </source>
</evidence>
<evidence type="ECO:0000313" key="4">
    <source>
        <dbReference type="Proteomes" id="UP000316921"/>
    </source>
</evidence>
<feature type="domain" description="NAD-dependent epimerase/dehydratase" evidence="2">
    <location>
        <begin position="9"/>
        <end position="244"/>
    </location>
</feature>
<dbReference type="Pfam" id="PF01370">
    <property type="entry name" value="Epimerase"/>
    <property type="match status" value="1"/>
</dbReference>
<evidence type="ECO:0000313" key="3">
    <source>
        <dbReference type="EMBL" id="QDU67136.1"/>
    </source>
</evidence>
<dbReference type="KEGG" id="pbap:Pla133_22140"/>
<dbReference type="InterPro" id="IPR036291">
    <property type="entry name" value="NAD(P)-bd_dom_sf"/>
</dbReference>
<dbReference type="RefSeq" id="WP_145065039.1">
    <property type="nucleotide sequence ID" value="NZ_CP036287.1"/>
</dbReference>
<dbReference type="PANTHER" id="PTHR43574">
    <property type="entry name" value="EPIMERASE-RELATED"/>
    <property type="match status" value="1"/>
</dbReference>
<dbReference type="InterPro" id="IPR001509">
    <property type="entry name" value="Epimerase_deHydtase"/>
</dbReference>
<keyword evidence="4" id="KW-1185">Reference proteome</keyword>
<keyword evidence="1" id="KW-0520">NAD</keyword>
<gene>
    <name evidence="3" type="primary">gerKI</name>
    <name evidence="3" type="ORF">Pla133_22140</name>
</gene>
<reference evidence="3 4" key="1">
    <citation type="submission" date="2019-02" db="EMBL/GenBank/DDBJ databases">
        <title>Deep-cultivation of Planctomycetes and their phenomic and genomic characterization uncovers novel biology.</title>
        <authorList>
            <person name="Wiegand S."/>
            <person name="Jogler M."/>
            <person name="Boedeker C."/>
            <person name="Pinto D."/>
            <person name="Vollmers J."/>
            <person name="Rivas-Marin E."/>
            <person name="Kohn T."/>
            <person name="Peeters S.H."/>
            <person name="Heuer A."/>
            <person name="Rast P."/>
            <person name="Oberbeckmann S."/>
            <person name="Bunk B."/>
            <person name="Jeske O."/>
            <person name="Meyerdierks A."/>
            <person name="Storesund J.E."/>
            <person name="Kallscheuer N."/>
            <person name="Luecker S."/>
            <person name="Lage O.M."/>
            <person name="Pohl T."/>
            <person name="Merkel B.J."/>
            <person name="Hornburger P."/>
            <person name="Mueller R.-W."/>
            <person name="Bruemmer F."/>
            <person name="Labrenz M."/>
            <person name="Spormann A.M."/>
            <person name="Op den Camp H."/>
            <person name="Overmann J."/>
            <person name="Amann R."/>
            <person name="Jetten M.S.M."/>
            <person name="Mascher T."/>
            <person name="Medema M.H."/>
            <person name="Devos D.P."/>
            <person name="Kaster A.-K."/>
            <person name="Ovreas L."/>
            <person name="Rohde M."/>
            <person name="Galperin M.Y."/>
            <person name="Jogler C."/>
        </authorList>
    </citation>
    <scope>NUCLEOTIDE SEQUENCE [LARGE SCALE GENOMIC DNA]</scope>
    <source>
        <strain evidence="3 4">Pla133</strain>
    </source>
</reference>
<dbReference type="AlphaFoldDB" id="A0A518BJI5"/>
<dbReference type="GO" id="GO:0016491">
    <property type="term" value="F:oxidoreductase activity"/>
    <property type="evidence" value="ECO:0007669"/>
    <property type="project" value="UniProtKB-KW"/>
</dbReference>
<sequence length="349" mass="38391">MKAASKRTALVAGGGGFIGGHLAKTLLERGFSKVRCVDVKPFDQWYQFHDGAENRVLDLRDIDACRQAVDGVDEVFNLAADMGGMGFIENNKALCMISVLINTHLLMAAEESGCERYFYASSACVYNGDKQQEADVTALKEADAYPALAEDGYGWEKLFSERMCRHFREDYGIETRVARFHNVYGPNGTFDGGREKAPAAMCRKVIEAQLAGTGEMDIWGDGEQTRSFMYIDDCVEGILKIHEGKFTDPINLGSSELVSINQLVDIVEDIAGIQLDRKYDLSAPKGVRGRNSDNSLILREFGWEPNTSLREGMAKTYAWIYDEIVSRYGAALPKARAATAAAQVEGSAA</sequence>
<proteinExistence type="predicted"/>